<reference evidence="1" key="1">
    <citation type="submission" date="2022-02" db="EMBL/GenBank/DDBJ databases">
        <title>Plant Genome Project.</title>
        <authorList>
            <person name="Zhang R.-G."/>
        </authorList>
    </citation>
    <scope>NUCLEOTIDE SEQUENCE</scope>
    <source>
        <strain evidence="1">AT1</strain>
    </source>
</reference>
<evidence type="ECO:0000313" key="2">
    <source>
        <dbReference type="Proteomes" id="UP001062846"/>
    </source>
</evidence>
<gene>
    <name evidence="1" type="ORF">RHMOL_Rhmol09G0145500</name>
</gene>
<organism evidence="1 2">
    <name type="scientific">Rhododendron molle</name>
    <name type="common">Chinese azalea</name>
    <name type="synonym">Azalea mollis</name>
    <dbReference type="NCBI Taxonomy" id="49168"/>
    <lineage>
        <taxon>Eukaryota</taxon>
        <taxon>Viridiplantae</taxon>
        <taxon>Streptophyta</taxon>
        <taxon>Embryophyta</taxon>
        <taxon>Tracheophyta</taxon>
        <taxon>Spermatophyta</taxon>
        <taxon>Magnoliopsida</taxon>
        <taxon>eudicotyledons</taxon>
        <taxon>Gunneridae</taxon>
        <taxon>Pentapetalae</taxon>
        <taxon>asterids</taxon>
        <taxon>Ericales</taxon>
        <taxon>Ericaceae</taxon>
        <taxon>Ericoideae</taxon>
        <taxon>Rhodoreae</taxon>
        <taxon>Rhododendron</taxon>
    </lineage>
</organism>
<protein>
    <submittedName>
        <fullName evidence="1">Uncharacterized protein</fullName>
    </submittedName>
</protein>
<accession>A0ACC0MF69</accession>
<sequence length="226" mass="24486">MDKTLISSGPNPLNPRVHSPSPSIAQAHSNSGPLPPNQEPIYFVTEPSDNPPSPKYKPSPQHQTETQPLIIEEINPNIPKTITNFSSATPLIITSSPLPYPDKALAFVFRNLAIKCKPEEELADGKQSKLLCLCGPDSSPPLSNPITKSSTKRTIKPNPSRIKKSPRKGGLSSTTHLLDESNSCMFDVPMQMLDVELPLIPGKMVTNLKLDGCVAGPEQPPPQLFS</sequence>
<dbReference type="EMBL" id="CM046396">
    <property type="protein sequence ID" value="KAI8538978.1"/>
    <property type="molecule type" value="Genomic_DNA"/>
</dbReference>
<name>A0ACC0MF69_RHOML</name>
<comment type="caution">
    <text evidence="1">The sequence shown here is derived from an EMBL/GenBank/DDBJ whole genome shotgun (WGS) entry which is preliminary data.</text>
</comment>
<evidence type="ECO:0000313" key="1">
    <source>
        <dbReference type="EMBL" id="KAI8538978.1"/>
    </source>
</evidence>
<dbReference type="Proteomes" id="UP001062846">
    <property type="component" value="Chromosome 9"/>
</dbReference>
<keyword evidence="2" id="KW-1185">Reference proteome</keyword>
<proteinExistence type="predicted"/>